<reference evidence="10 11" key="1">
    <citation type="submission" date="2018-06" db="EMBL/GenBank/DDBJ databases">
        <authorList>
            <consortium name="Pathogen Informatics"/>
            <person name="Doyle S."/>
        </authorList>
    </citation>
    <scope>NUCLEOTIDE SEQUENCE [LARGE SCALE GENOMIC DNA]</scope>
    <source>
        <strain evidence="10 11">NCTC11872</strain>
    </source>
</reference>
<accession>A0A2X1PU27</accession>
<evidence type="ECO:0000256" key="7">
    <source>
        <dbReference type="ARBA" id="ARBA00023136"/>
    </source>
</evidence>
<dbReference type="Pfam" id="PF06826">
    <property type="entry name" value="Asp-Al_Ex"/>
    <property type="match status" value="1"/>
</dbReference>
<feature type="transmembrane region" description="Helical" evidence="8">
    <location>
        <begin position="84"/>
        <end position="103"/>
    </location>
</feature>
<sequence>MVALILARIGTIGKLYWFMPPSANLALREIGIVLFLAVVGLKSGGSFFDTLVNGSGLEWMGYGIFITFVPLIIVGTIARLYGKLNYLTICGLLAGSMTDPPALAFANEIKEDNGAAALSYATVYPLVMFLRIMSPQLLAVLLWAA</sequence>
<evidence type="ECO:0000313" key="10">
    <source>
        <dbReference type="EMBL" id="SPX43324.1"/>
    </source>
</evidence>
<dbReference type="InterPro" id="IPR050144">
    <property type="entry name" value="AAE_transporter"/>
</dbReference>
<organism evidence="10 11">
    <name type="scientific">Haemophilus influenzae</name>
    <dbReference type="NCBI Taxonomy" id="727"/>
    <lineage>
        <taxon>Bacteria</taxon>
        <taxon>Pseudomonadati</taxon>
        <taxon>Pseudomonadota</taxon>
        <taxon>Gammaproteobacteria</taxon>
        <taxon>Pasteurellales</taxon>
        <taxon>Pasteurellaceae</taxon>
        <taxon>Haemophilus</taxon>
    </lineage>
</organism>
<keyword evidence="7 8" id="KW-0472">Membrane</keyword>
<gene>
    <name evidence="10" type="ORF">NCTC11872_02988</name>
</gene>
<evidence type="ECO:0000259" key="9">
    <source>
        <dbReference type="Pfam" id="PF06826"/>
    </source>
</evidence>
<evidence type="ECO:0000256" key="3">
    <source>
        <dbReference type="ARBA" id="ARBA00022448"/>
    </source>
</evidence>
<dbReference type="EMBL" id="UASK01000015">
    <property type="protein sequence ID" value="SPX43324.1"/>
    <property type="molecule type" value="Genomic_DNA"/>
</dbReference>
<feature type="transmembrane region" description="Helical" evidence="8">
    <location>
        <begin position="15"/>
        <end position="39"/>
    </location>
</feature>
<keyword evidence="3" id="KW-0813">Transport</keyword>
<dbReference type="AlphaFoldDB" id="A0A2X1PU27"/>
<keyword evidence="5 8" id="KW-0812">Transmembrane</keyword>
<dbReference type="Proteomes" id="UP000249936">
    <property type="component" value="Unassembled WGS sequence"/>
</dbReference>
<feature type="transmembrane region" description="Helical" evidence="8">
    <location>
        <begin position="123"/>
        <end position="144"/>
    </location>
</feature>
<name>A0A2X1PU27_HAEIF</name>
<evidence type="ECO:0000256" key="5">
    <source>
        <dbReference type="ARBA" id="ARBA00022692"/>
    </source>
</evidence>
<feature type="transmembrane region" description="Helical" evidence="8">
    <location>
        <begin position="59"/>
        <end position="77"/>
    </location>
</feature>
<evidence type="ECO:0000313" key="11">
    <source>
        <dbReference type="Proteomes" id="UP000249936"/>
    </source>
</evidence>
<dbReference type="PANTHER" id="PTHR30445:SF3">
    <property type="entry name" value="TRANSPORT PROTEIN YIDE-RELATED"/>
    <property type="match status" value="1"/>
</dbReference>
<dbReference type="GO" id="GO:0005886">
    <property type="term" value="C:plasma membrane"/>
    <property type="evidence" value="ECO:0007669"/>
    <property type="project" value="UniProtKB-SubCell"/>
</dbReference>
<evidence type="ECO:0000256" key="6">
    <source>
        <dbReference type="ARBA" id="ARBA00022989"/>
    </source>
</evidence>
<comment type="similarity">
    <text evidence="2">Belongs to the AAE transporter (TC 2.A.81) family.</text>
</comment>
<comment type="subcellular location">
    <subcellularLocation>
        <location evidence="1">Cell membrane</location>
        <topology evidence="1">Multi-pass membrane protein</topology>
    </subcellularLocation>
</comment>
<dbReference type="NCBIfam" id="TIGR01625">
    <property type="entry name" value="YidE_YbjL_dupl"/>
    <property type="match status" value="1"/>
</dbReference>
<keyword evidence="4" id="KW-1003">Cell membrane</keyword>
<dbReference type="InterPro" id="IPR006512">
    <property type="entry name" value="YidE_YbjL"/>
</dbReference>
<keyword evidence="6 8" id="KW-1133">Transmembrane helix</keyword>
<protein>
    <submittedName>
        <fullName evidence="10">Transporter</fullName>
    </submittedName>
</protein>
<evidence type="ECO:0000256" key="2">
    <source>
        <dbReference type="ARBA" id="ARBA00009854"/>
    </source>
</evidence>
<proteinExistence type="inferred from homology"/>
<evidence type="ECO:0000256" key="4">
    <source>
        <dbReference type="ARBA" id="ARBA00022475"/>
    </source>
</evidence>
<dbReference type="PANTHER" id="PTHR30445">
    <property type="entry name" value="K(+)_H(+) ANTIPORTER SUBUNIT KHTT"/>
    <property type="match status" value="1"/>
</dbReference>
<evidence type="ECO:0000256" key="8">
    <source>
        <dbReference type="SAM" id="Phobius"/>
    </source>
</evidence>
<evidence type="ECO:0000256" key="1">
    <source>
        <dbReference type="ARBA" id="ARBA00004651"/>
    </source>
</evidence>
<feature type="domain" description="YidE/YbjL duplication" evidence="9">
    <location>
        <begin position="1"/>
        <end position="139"/>
    </location>
</feature>